<dbReference type="Proteomes" id="UP000189670">
    <property type="component" value="Unassembled WGS sequence"/>
</dbReference>
<dbReference type="InterPro" id="IPR011063">
    <property type="entry name" value="TilS/TtcA_N"/>
</dbReference>
<feature type="domain" description="tRNA(Ile)-lysidine/2-thiocytidine synthase N-terminal" evidence="3">
    <location>
        <begin position="35"/>
        <end position="217"/>
    </location>
</feature>
<protein>
    <submittedName>
        <fullName evidence="4">PP-loop domain-containing protein</fullName>
    </submittedName>
</protein>
<evidence type="ECO:0000259" key="3">
    <source>
        <dbReference type="Pfam" id="PF01171"/>
    </source>
</evidence>
<comment type="caution">
    <text evidence="4">The sequence shown here is derived from an EMBL/GenBank/DDBJ whole genome shotgun (WGS) entry which is preliminary data.</text>
</comment>
<reference evidence="5" key="1">
    <citation type="submission" date="2012-11" db="EMBL/GenBank/DDBJ databases">
        <authorList>
            <person name="Lucero-Rivera Y.E."/>
            <person name="Tovar-Ramirez D."/>
        </authorList>
    </citation>
    <scope>NUCLEOTIDE SEQUENCE [LARGE SCALE GENOMIC DNA]</scope>
    <source>
        <strain evidence="5">Araruama</strain>
    </source>
</reference>
<dbReference type="InterPro" id="IPR014729">
    <property type="entry name" value="Rossmann-like_a/b/a_fold"/>
</dbReference>
<feature type="binding site" evidence="2">
    <location>
        <position position="44"/>
    </location>
    <ligand>
        <name>ATP</name>
        <dbReference type="ChEBI" id="CHEBI:30616"/>
    </ligand>
</feature>
<dbReference type="GO" id="GO:0008033">
    <property type="term" value="P:tRNA processing"/>
    <property type="evidence" value="ECO:0007669"/>
    <property type="project" value="InterPro"/>
</dbReference>
<dbReference type="GO" id="GO:0016740">
    <property type="term" value="F:transferase activity"/>
    <property type="evidence" value="ECO:0007669"/>
    <property type="project" value="UniProtKB-KW"/>
</dbReference>
<dbReference type="CDD" id="cd24138">
    <property type="entry name" value="TtcA-like"/>
    <property type="match status" value="1"/>
</dbReference>
<proteinExistence type="predicted"/>
<name>A0A1V1PE86_9BACT</name>
<dbReference type="InterPro" id="IPR035107">
    <property type="entry name" value="tRNA_thiolation_TtcA_Ctu1"/>
</dbReference>
<evidence type="ECO:0000256" key="2">
    <source>
        <dbReference type="PIRSR" id="PIRSR004976-51"/>
    </source>
</evidence>
<keyword evidence="2" id="KW-0067">ATP-binding</keyword>
<dbReference type="SUPFAM" id="SSF52402">
    <property type="entry name" value="Adenine nucleotide alpha hydrolases-like"/>
    <property type="match status" value="1"/>
</dbReference>
<sequence length="237" mass="27156">MSSRSPFANAQARRINHTIGQAIHQYDMIADGDRIAVAISGGYDSLTLLWFLLKRLPRIPVRYELLCIHIDPGFENGFASVLEQYIQSMNIDIKIDYTNIGIIAHGPDNRENPCFLCAKLRRKRIFEIAQTCSCNKVALGHNKDDLIETMMINMFYAGEISCMHPMQSFFNGKFTLIRPLAYTDSTDIRRFAKKIQLPEFINPCPSAKNSKRSDIRDMLNTFYKKTKNQREPVSCHA</sequence>
<evidence type="ECO:0000313" key="5">
    <source>
        <dbReference type="Proteomes" id="UP000189670"/>
    </source>
</evidence>
<feature type="binding site" evidence="2">
    <location>
        <position position="70"/>
    </location>
    <ligand>
        <name>ATP</name>
        <dbReference type="ChEBI" id="CHEBI:30616"/>
    </ligand>
</feature>
<gene>
    <name evidence="4" type="ORF">OMM_01289</name>
</gene>
<dbReference type="PANTHER" id="PTHR43686">
    <property type="entry name" value="SULFURTRANSFERASE-RELATED"/>
    <property type="match status" value="1"/>
</dbReference>
<keyword evidence="2" id="KW-0547">Nucleotide-binding</keyword>
<dbReference type="PIRSF" id="PIRSF004976">
    <property type="entry name" value="ATPase_YdaO"/>
    <property type="match status" value="1"/>
</dbReference>
<feature type="binding site" evidence="2">
    <location>
        <begin position="38"/>
        <end position="40"/>
    </location>
    <ligand>
        <name>ATP</name>
        <dbReference type="ChEBI" id="CHEBI:30616"/>
    </ligand>
</feature>
<dbReference type="Gene3D" id="3.40.50.620">
    <property type="entry name" value="HUPs"/>
    <property type="match status" value="1"/>
</dbReference>
<keyword evidence="1" id="KW-0808">Transferase</keyword>
<evidence type="ECO:0000313" key="4">
    <source>
        <dbReference type="EMBL" id="ETR72985.1"/>
    </source>
</evidence>
<accession>A0A1V1PE86</accession>
<dbReference type="EMBL" id="ATBP01000096">
    <property type="protein sequence ID" value="ETR72985.1"/>
    <property type="molecule type" value="Genomic_DNA"/>
</dbReference>
<dbReference type="AlphaFoldDB" id="A0A1V1PE86"/>
<dbReference type="Pfam" id="PF01171">
    <property type="entry name" value="ATP_bind_3"/>
    <property type="match status" value="1"/>
</dbReference>
<dbReference type="GO" id="GO:0005524">
    <property type="term" value="F:ATP binding"/>
    <property type="evidence" value="ECO:0007669"/>
    <property type="project" value="UniProtKB-KW"/>
</dbReference>
<organism evidence="4 5">
    <name type="scientific">Candidatus Magnetoglobus multicellularis str. Araruama</name>
    <dbReference type="NCBI Taxonomy" id="890399"/>
    <lineage>
        <taxon>Bacteria</taxon>
        <taxon>Pseudomonadati</taxon>
        <taxon>Thermodesulfobacteriota</taxon>
        <taxon>Desulfobacteria</taxon>
        <taxon>Desulfobacterales</taxon>
        <taxon>Desulfobacteraceae</taxon>
        <taxon>Candidatus Magnetoglobus</taxon>
    </lineage>
</organism>
<dbReference type="PANTHER" id="PTHR43686:SF1">
    <property type="entry name" value="AMINOTRAN_5 DOMAIN-CONTAINING PROTEIN"/>
    <property type="match status" value="1"/>
</dbReference>
<feature type="binding site" evidence="2">
    <location>
        <position position="140"/>
    </location>
    <ligand>
        <name>ATP</name>
        <dbReference type="ChEBI" id="CHEBI:30616"/>
    </ligand>
</feature>
<feature type="binding site" evidence="2">
    <location>
        <position position="145"/>
    </location>
    <ligand>
        <name>ATP</name>
        <dbReference type="ChEBI" id="CHEBI:30616"/>
    </ligand>
</feature>
<evidence type="ECO:0000256" key="1">
    <source>
        <dbReference type="ARBA" id="ARBA00022679"/>
    </source>
</evidence>